<evidence type="ECO:0000313" key="4">
    <source>
        <dbReference type="Proteomes" id="UP000255529"/>
    </source>
</evidence>
<evidence type="ECO:0000256" key="2">
    <source>
        <dbReference type="SAM" id="SignalP"/>
    </source>
</evidence>
<feature type="chain" id="PRO_5017020843" evidence="2">
    <location>
        <begin position="23"/>
        <end position="156"/>
    </location>
</feature>
<keyword evidence="3" id="KW-0378">Hydrolase</keyword>
<sequence>MNSLLKFGIGTFCLMAASATQAESISRINPPTLLDSTTYGFTQVVVAPNNGRTVYLSGQFSGDTEGNVLGETLAEQIPIGFQNLKHAIKASGAKPENVVKIQVYIVDYAQKDAYQIQSEIKQLFGDNLPASTLVPVPRLALDGMKFEIDAILVIPN</sequence>
<dbReference type="GO" id="GO:0005829">
    <property type="term" value="C:cytosol"/>
    <property type="evidence" value="ECO:0007669"/>
    <property type="project" value="TreeGrafter"/>
</dbReference>
<evidence type="ECO:0000256" key="1">
    <source>
        <dbReference type="ARBA" id="ARBA00010552"/>
    </source>
</evidence>
<proteinExistence type="inferred from homology"/>
<dbReference type="InterPro" id="IPR006175">
    <property type="entry name" value="YjgF/YER057c/UK114"/>
</dbReference>
<gene>
    <name evidence="3" type="primary">yabJ_2</name>
    <name evidence="3" type="ORF">NCTC11544_03066</name>
</gene>
<dbReference type="EMBL" id="UGYN01000002">
    <property type="protein sequence ID" value="SUI69635.1"/>
    <property type="molecule type" value="Genomic_DNA"/>
</dbReference>
<dbReference type="RefSeq" id="WP_207213183.1">
    <property type="nucleotide sequence ID" value="NZ_CAMKUF010000003.1"/>
</dbReference>
<dbReference type="AlphaFoldDB" id="A0A379ZWW5"/>
<dbReference type="InterPro" id="IPR035959">
    <property type="entry name" value="RutC-like_sf"/>
</dbReference>
<comment type="similarity">
    <text evidence="1">Belongs to the RutC family.</text>
</comment>
<dbReference type="CDD" id="cd00448">
    <property type="entry name" value="YjgF_YER057c_UK114_family"/>
    <property type="match status" value="1"/>
</dbReference>
<feature type="signal peptide" evidence="2">
    <location>
        <begin position="1"/>
        <end position="22"/>
    </location>
</feature>
<organism evidence="3 4">
    <name type="scientific">Serratia quinivorans</name>
    <dbReference type="NCBI Taxonomy" id="137545"/>
    <lineage>
        <taxon>Bacteria</taxon>
        <taxon>Pseudomonadati</taxon>
        <taxon>Pseudomonadota</taxon>
        <taxon>Gammaproteobacteria</taxon>
        <taxon>Enterobacterales</taxon>
        <taxon>Yersiniaceae</taxon>
        <taxon>Serratia</taxon>
    </lineage>
</organism>
<reference evidence="3 4" key="1">
    <citation type="submission" date="2018-06" db="EMBL/GenBank/DDBJ databases">
        <authorList>
            <consortium name="Pathogen Informatics"/>
            <person name="Doyle S."/>
        </authorList>
    </citation>
    <scope>NUCLEOTIDE SEQUENCE [LARGE SCALE GENOMIC DNA]</scope>
    <source>
        <strain evidence="3 4">NCTC11544</strain>
    </source>
</reference>
<dbReference type="GO" id="GO:0019239">
    <property type="term" value="F:deaminase activity"/>
    <property type="evidence" value="ECO:0007669"/>
    <property type="project" value="TreeGrafter"/>
</dbReference>
<dbReference type="Pfam" id="PF01042">
    <property type="entry name" value="Ribonuc_L-PSP"/>
    <property type="match status" value="1"/>
</dbReference>
<evidence type="ECO:0000313" key="3">
    <source>
        <dbReference type="EMBL" id="SUI69635.1"/>
    </source>
</evidence>
<protein>
    <submittedName>
        <fullName evidence="3">Enamine/imine deaminase</fullName>
        <ecNumber evidence="3">3.5.4.-</ecNumber>
    </submittedName>
</protein>
<keyword evidence="2" id="KW-0732">Signal</keyword>
<dbReference type="PANTHER" id="PTHR11803:SF58">
    <property type="entry name" value="PROTEIN HMF1-RELATED"/>
    <property type="match status" value="1"/>
</dbReference>
<accession>A0A379ZWW5</accession>
<dbReference type="SUPFAM" id="SSF55298">
    <property type="entry name" value="YjgF-like"/>
    <property type="match status" value="1"/>
</dbReference>
<name>A0A379ZWW5_9GAMM</name>
<dbReference type="Proteomes" id="UP000255529">
    <property type="component" value="Unassembled WGS sequence"/>
</dbReference>
<dbReference type="Gene3D" id="3.30.1330.40">
    <property type="entry name" value="RutC-like"/>
    <property type="match status" value="1"/>
</dbReference>
<dbReference type="PANTHER" id="PTHR11803">
    <property type="entry name" value="2-IMINOBUTANOATE/2-IMINOPROPANOATE DEAMINASE RIDA"/>
    <property type="match status" value="1"/>
</dbReference>
<dbReference type="EC" id="3.5.4.-" evidence="3"/>